<name>A0A061RI97_9CHLO</name>
<organism evidence="1">
    <name type="scientific">Tetraselmis sp. GSL018</name>
    <dbReference type="NCBI Taxonomy" id="582737"/>
    <lineage>
        <taxon>Eukaryota</taxon>
        <taxon>Viridiplantae</taxon>
        <taxon>Chlorophyta</taxon>
        <taxon>core chlorophytes</taxon>
        <taxon>Chlorodendrophyceae</taxon>
        <taxon>Chlorodendrales</taxon>
        <taxon>Chlorodendraceae</taxon>
        <taxon>Tetraselmis</taxon>
    </lineage>
</organism>
<feature type="non-terminal residue" evidence="1">
    <location>
        <position position="1"/>
    </location>
</feature>
<gene>
    <name evidence="1" type="ORF">TSPGSL018_30811</name>
</gene>
<accession>A0A061RI97</accession>
<dbReference type="EMBL" id="GBEZ01013323">
    <property type="protein sequence ID" value="JAC72652.1"/>
    <property type="molecule type" value="Transcribed_RNA"/>
</dbReference>
<sequence length="59" mass="6333">ALVQKTVRLTRHSLGNPVQIQQVATAPSPSPGSRVKVFSVIYGSCVSNPCRIGRATSRR</sequence>
<protein>
    <submittedName>
        <fullName evidence="1">Uncharacterized protein</fullName>
    </submittedName>
</protein>
<reference evidence="1" key="1">
    <citation type="submission" date="2014-05" db="EMBL/GenBank/DDBJ databases">
        <title>The transcriptome of the halophilic microalga Tetraselmis sp. GSL018 isolated from the Great Salt Lake, Utah.</title>
        <authorList>
            <person name="Jinkerson R.E."/>
            <person name="D'Adamo S."/>
            <person name="Posewitz M.C."/>
        </authorList>
    </citation>
    <scope>NUCLEOTIDE SEQUENCE</scope>
    <source>
        <strain evidence="1">GSL018</strain>
    </source>
</reference>
<evidence type="ECO:0000313" key="1">
    <source>
        <dbReference type="EMBL" id="JAC72652.1"/>
    </source>
</evidence>
<dbReference type="AlphaFoldDB" id="A0A061RI97"/>
<proteinExistence type="predicted"/>